<proteinExistence type="predicted"/>
<sequence>MVEGEFKESFDASIPNLQIQDGIPYHTKQYAEARRVIPAHLVVQAISTTLHELCWPGPITPNEMQYVLTKYPQYYNGLVEEGDRSDFYMLRVPEPEKSSFLAGNFISLAEIQARNRVLKHCELTVTEDEHLLLFVPNYKDVMMLVGESYPVYLVG</sequence>
<organism evidence="1 2">
    <name type="scientific">Nelumbo nucifera</name>
    <name type="common">Sacred lotus</name>
    <dbReference type="NCBI Taxonomy" id="4432"/>
    <lineage>
        <taxon>Eukaryota</taxon>
        <taxon>Viridiplantae</taxon>
        <taxon>Streptophyta</taxon>
        <taxon>Embryophyta</taxon>
        <taxon>Tracheophyta</taxon>
        <taxon>Spermatophyta</taxon>
        <taxon>Magnoliopsida</taxon>
        <taxon>Proteales</taxon>
        <taxon>Nelumbonaceae</taxon>
        <taxon>Nelumbo</taxon>
    </lineage>
</organism>
<protein>
    <submittedName>
        <fullName evidence="1">Uncharacterized protein</fullName>
    </submittedName>
</protein>
<accession>A0A822YD94</accession>
<keyword evidence="2" id="KW-1185">Reference proteome</keyword>
<comment type="caution">
    <text evidence="1">The sequence shown here is derived from an EMBL/GenBank/DDBJ whole genome shotgun (WGS) entry which is preliminary data.</text>
</comment>
<evidence type="ECO:0000313" key="2">
    <source>
        <dbReference type="Proteomes" id="UP000607653"/>
    </source>
</evidence>
<reference evidence="1 2" key="1">
    <citation type="journal article" date="2020" name="Mol. Biol. Evol.">
        <title>Distinct Expression and Methylation Patterns for Genes with Different Fates following a Single Whole-Genome Duplication in Flowering Plants.</title>
        <authorList>
            <person name="Shi T."/>
            <person name="Rahmani R.S."/>
            <person name="Gugger P.F."/>
            <person name="Wang M."/>
            <person name="Li H."/>
            <person name="Zhang Y."/>
            <person name="Li Z."/>
            <person name="Wang Q."/>
            <person name="Van de Peer Y."/>
            <person name="Marchal K."/>
            <person name="Chen J."/>
        </authorList>
    </citation>
    <scope>NUCLEOTIDE SEQUENCE [LARGE SCALE GENOMIC DNA]</scope>
    <source>
        <tissue evidence="1">Leaf</tissue>
    </source>
</reference>
<dbReference type="Proteomes" id="UP000607653">
    <property type="component" value="Unassembled WGS sequence"/>
</dbReference>
<gene>
    <name evidence="1" type="ORF">HUJ06_009401</name>
</gene>
<dbReference type="AlphaFoldDB" id="A0A822YD94"/>
<name>A0A822YD94_NELNU</name>
<evidence type="ECO:0000313" key="1">
    <source>
        <dbReference type="EMBL" id="DAD30550.1"/>
    </source>
</evidence>
<dbReference type="EMBL" id="DUZY01000003">
    <property type="protein sequence ID" value="DAD30550.1"/>
    <property type="molecule type" value="Genomic_DNA"/>
</dbReference>